<gene>
    <name evidence="1" type="ORF">GGX14DRAFT_561831</name>
</gene>
<evidence type="ECO:0008006" key="3">
    <source>
        <dbReference type="Google" id="ProtNLM"/>
    </source>
</evidence>
<evidence type="ECO:0000313" key="1">
    <source>
        <dbReference type="EMBL" id="KAJ7217315.1"/>
    </source>
</evidence>
<dbReference type="InterPro" id="IPR029058">
    <property type="entry name" value="AB_hydrolase_fold"/>
</dbReference>
<proteinExistence type="predicted"/>
<name>A0AAD6YJX5_9AGAR</name>
<organism evidence="1 2">
    <name type="scientific">Mycena pura</name>
    <dbReference type="NCBI Taxonomy" id="153505"/>
    <lineage>
        <taxon>Eukaryota</taxon>
        <taxon>Fungi</taxon>
        <taxon>Dikarya</taxon>
        <taxon>Basidiomycota</taxon>
        <taxon>Agaricomycotina</taxon>
        <taxon>Agaricomycetes</taxon>
        <taxon>Agaricomycetidae</taxon>
        <taxon>Agaricales</taxon>
        <taxon>Marasmiineae</taxon>
        <taxon>Mycenaceae</taxon>
        <taxon>Mycena</taxon>
    </lineage>
</organism>
<sequence>MAQPEPGYNTGRLQVFGGCQLVTYLESTPRPVGGVVPVVLGNMQNDGSAFVVGLTNLTAFIEAELPGSGVTADLVRSLYPGQNDTKYGAFRYSYGAVFADLQKFPNAGTWHSSEIGPLFGTFERSAATPAEVTCSSTFQTAVANFVKNPEVSPAVNWPKYVVGPPAETLAKLASNGNVGPGDFVDPVTLPVARWYVSPYDRP</sequence>
<dbReference type="Proteomes" id="UP001219525">
    <property type="component" value="Unassembled WGS sequence"/>
</dbReference>
<dbReference type="Gene3D" id="3.40.50.1820">
    <property type="entry name" value="alpha/beta hydrolase"/>
    <property type="match status" value="1"/>
</dbReference>
<reference evidence="1" key="1">
    <citation type="submission" date="2023-03" db="EMBL/GenBank/DDBJ databases">
        <title>Massive genome expansion in bonnet fungi (Mycena s.s.) driven by repeated elements and novel gene families across ecological guilds.</title>
        <authorList>
            <consortium name="Lawrence Berkeley National Laboratory"/>
            <person name="Harder C.B."/>
            <person name="Miyauchi S."/>
            <person name="Viragh M."/>
            <person name="Kuo A."/>
            <person name="Thoen E."/>
            <person name="Andreopoulos B."/>
            <person name="Lu D."/>
            <person name="Skrede I."/>
            <person name="Drula E."/>
            <person name="Henrissat B."/>
            <person name="Morin E."/>
            <person name="Kohler A."/>
            <person name="Barry K."/>
            <person name="LaButti K."/>
            <person name="Morin E."/>
            <person name="Salamov A."/>
            <person name="Lipzen A."/>
            <person name="Mereny Z."/>
            <person name="Hegedus B."/>
            <person name="Baldrian P."/>
            <person name="Stursova M."/>
            <person name="Weitz H."/>
            <person name="Taylor A."/>
            <person name="Grigoriev I.V."/>
            <person name="Nagy L.G."/>
            <person name="Martin F."/>
            <person name="Kauserud H."/>
        </authorList>
    </citation>
    <scope>NUCLEOTIDE SEQUENCE</scope>
    <source>
        <strain evidence="1">9144</strain>
    </source>
</reference>
<protein>
    <recommendedName>
        <fullName evidence="3">Carboxylesterase type B domain-containing protein</fullName>
    </recommendedName>
</protein>
<dbReference type="EMBL" id="JARJCW010000014">
    <property type="protein sequence ID" value="KAJ7217315.1"/>
    <property type="molecule type" value="Genomic_DNA"/>
</dbReference>
<comment type="caution">
    <text evidence="1">The sequence shown here is derived from an EMBL/GenBank/DDBJ whole genome shotgun (WGS) entry which is preliminary data.</text>
</comment>
<dbReference type="SUPFAM" id="SSF53474">
    <property type="entry name" value="alpha/beta-Hydrolases"/>
    <property type="match status" value="1"/>
</dbReference>
<accession>A0AAD6YJX5</accession>
<evidence type="ECO:0000313" key="2">
    <source>
        <dbReference type="Proteomes" id="UP001219525"/>
    </source>
</evidence>
<dbReference type="AlphaFoldDB" id="A0AAD6YJX5"/>
<keyword evidence="2" id="KW-1185">Reference proteome</keyword>